<dbReference type="EMBL" id="JAODUO010000132">
    <property type="protein sequence ID" value="KAK2188439.1"/>
    <property type="molecule type" value="Genomic_DNA"/>
</dbReference>
<accession>A0AAD9P5I2</accession>
<feature type="chain" id="PRO_5042089215" description="Secreted protein" evidence="1">
    <location>
        <begin position="30"/>
        <end position="139"/>
    </location>
</feature>
<comment type="caution">
    <text evidence="2">The sequence shown here is derived from an EMBL/GenBank/DDBJ whole genome shotgun (WGS) entry which is preliminary data.</text>
</comment>
<evidence type="ECO:0008006" key="4">
    <source>
        <dbReference type="Google" id="ProtNLM"/>
    </source>
</evidence>
<evidence type="ECO:0000313" key="3">
    <source>
        <dbReference type="Proteomes" id="UP001209878"/>
    </source>
</evidence>
<evidence type="ECO:0000313" key="2">
    <source>
        <dbReference type="EMBL" id="KAK2188439.1"/>
    </source>
</evidence>
<sequence>MTQSLRPAVYTSLVLTLLRLMSLCKHVHANTGRPQYSLVIPCSCTVMYTAIMGQLTANHQGKKHDGLSPSSTESPGCTMCHQTPKCVSRHHDVSPRCVTLLHNVTDLKLHSVSSSSTLCCQLPQCHQDFSKVCHQAPVS</sequence>
<proteinExistence type="predicted"/>
<feature type="signal peptide" evidence="1">
    <location>
        <begin position="1"/>
        <end position="29"/>
    </location>
</feature>
<gene>
    <name evidence="2" type="ORF">NP493_132g05045</name>
</gene>
<keyword evidence="1" id="KW-0732">Signal</keyword>
<name>A0AAD9P5I2_RIDPI</name>
<reference evidence="2" key="1">
    <citation type="journal article" date="2023" name="Mol. Biol. Evol.">
        <title>Third-Generation Sequencing Reveals the Adaptive Role of the Epigenome in Three Deep-Sea Polychaetes.</title>
        <authorList>
            <person name="Perez M."/>
            <person name="Aroh O."/>
            <person name="Sun Y."/>
            <person name="Lan Y."/>
            <person name="Juniper S.K."/>
            <person name="Young C.R."/>
            <person name="Angers B."/>
            <person name="Qian P.Y."/>
        </authorList>
    </citation>
    <scope>NUCLEOTIDE SEQUENCE</scope>
    <source>
        <strain evidence="2">R07B-5</strain>
    </source>
</reference>
<protein>
    <recommendedName>
        <fullName evidence="4">Secreted protein</fullName>
    </recommendedName>
</protein>
<dbReference type="Proteomes" id="UP001209878">
    <property type="component" value="Unassembled WGS sequence"/>
</dbReference>
<organism evidence="2 3">
    <name type="scientific">Ridgeia piscesae</name>
    <name type="common">Tubeworm</name>
    <dbReference type="NCBI Taxonomy" id="27915"/>
    <lineage>
        <taxon>Eukaryota</taxon>
        <taxon>Metazoa</taxon>
        <taxon>Spiralia</taxon>
        <taxon>Lophotrochozoa</taxon>
        <taxon>Annelida</taxon>
        <taxon>Polychaeta</taxon>
        <taxon>Sedentaria</taxon>
        <taxon>Canalipalpata</taxon>
        <taxon>Sabellida</taxon>
        <taxon>Siboglinidae</taxon>
        <taxon>Ridgeia</taxon>
    </lineage>
</organism>
<evidence type="ECO:0000256" key="1">
    <source>
        <dbReference type="SAM" id="SignalP"/>
    </source>
</evidence>
<dbReference type="AlphaFoldDB" id="A0AAD9P5I2"/>
<keyword evidence="3" id="KW-1185">Reference proteome</keyword>